<reference evidence="2" key="1">
    <citation type="journal article" date="2019" name="Int. J. Syst. Evol. Microbiol.">
        <title>The Global Catalogue of Microorganisms (GCM) 10K type strain sequencing project: providing services to taxonomists for standard genome sequencing and annotation.</title>
        <authorList>
            <consortium name="The Broad Institute Genomics Platform"/>
            <consortium name="The Broad Institute Genome Sequencing Center for Infectious Disease"/>
            <person name="Wu L."/>
            <person name="Ma J."/>
        </authorList>
    </citation>
    <scope>NUCLEOTIDE SEQUENCE [LARGE SCALE GENOMIC DNA]</scope>
    <source>
        <strain evidence="2">CGMCC 1.12990</strain>
    </source>
</reference>
<sequence>MRTVLHLFNFITIAYLASACGKDKAEPVGSVAGEVRILNEFGQPVIDRNGVKISTSTGSTQTNSTGQYELRTSNGTQSITYEKPYLGTYRLTDKTIQGAVTQPLITLGTQPIRGVLSIVIKPGNNAIYVQGLMGDVTPQGLPPRKHRLFLHTAPASPQEYTLTTSGETNVSDDQFFDVITFDQLRAAGLLPGQMIHMRAYSDNTFADTYTDPMTKRKVYPALSKSGSNTVTFTY</sequence>
<organism evidence="1 2">
    <name type="scientific">Hymenobacter glacieicola</name>
    <dbReference type="NCBI Taxonomy" id="1562124"/>
    <lineage>
        <taxon>Bacteria</taxon>
        <taxon>Pseudomonadati</taxon>
        <taxon>Bacteroidota</taxon>
        <taxon>Cytophagia</taxon>
        <taxon>Cytophagales</taxon>
        <taxon>Hymenobacteraceae</taxon>
        <taxon>Hymenobacter</taxon>
    </lineage>
</organism>
<keyword evidence="2" id="KW-1185">Reference proteome</keyword>
<proteinExistence type="predicted"/>
<dbReference type="PROSITE" id="PS51257">
    <property type="entry name" value="PROKAR_LIPOPROTEIN"/>
    <property type="match status" value="1"/>
</dbReference>
<evidence type="ECO:0000313" key="2">
    <source>
        <dbReference type="Proteomes" id="UP000601361"/>
    </source>
</evidence>
<accession>A0ABQ1X7S3</accession>
<comment type="caution">
    <text evidence="1">The sequence shown here is derived from an EMBL/GenBank/DDBJ whole genome shotgun (WGS) entry which is preliminary data.</text>
</comment>
<name>A0ABQ1X7S3_9BACT</name>
<protein>
    <recommendedName>
        <fullName evidence="3">Carboxypeptidase regulatory-like domain-containing protein</fullName>
    </recommendedName>
</protein>
<dbReference type="RefSeq" id="WP_188559654.1">
    <property type="nucleotide sequence ID" value="NZ_BMGS01000015.1"/>
</dbReference>
<gene>
    <name evidence="1" type="ORF">GCM10011378_40200</name>
</gene>
<dbReference type="EMBL" id="BMGS01000015">
    <property type="protein sequence ID" value="GGG60190.1"/>
    <property type="molecule type" value="Genomic_DNA"/>
</dbReference>
<dbReference type="Proteomes" id="UP000601361">
    <property type="component" value="Unassembled WGS sequence"/>
</dbReference>
<evidence type="ECO:0000313" key="1">
    <source>
        <dbReference type="EMBL" id="GGG60190.1"/>
    </source>
</evidence>
<evidence type="ECO:0008006" key="3">
    <source>
        <dbReference type="Google" id="ProtNLM"/>
    </source>
</evidence>